<keyword evidence="2" id="KW-0472">Membrane</keyword>
<evidence type="ECO:0000256" key="2">
    <source>
        <dbReference type="SAM" id="Phobius"/>
    </source>
</evidence>
<feature type="transmembrane region" description="Helical" evidence="2">
    <location>
        <begin position="188"/>
        <end position="209"/>
    </location>
</feature>
<keyword evidence="2" id="KW-1133">Transmembrane helix</keyword>
<evidence type="ECO:0000313" key="4">
    <source>
        <dbReference type="Proteomes" id="UP001221142"/>
    </source>
</evidence>
<comment type="caution">
    <text evidence="3">The sequence shown here is derived from an EMBL/GenBank/DDBJ whole genome shotgun (WGS) entry which is preliminary data.</text>
</comment>
<reference evidence="3" key="1">
    <citation type="submission" date="2023-03" db="EMBL/GenBank/DDBJ databases">
        <title>Massive genome expansion in bonnet fungi (Mycena s.s.) driven by repeated elements and novel gene families across ecological guilds.</title>
        <authorList>
            <consortium name="Lawrence Berkeley National Laboratory"/>
            <person name="Harder C.B."/>
            <person name="Miyauchi S."/>
            <person name="Viragh M."/>
            <person name="Kuo A."/>
            <person name="Thoen E."/>
            <person name="Andreopoulos B."/>
            <person name="Lu D."/>
            <person name="Skrede I."/>
            <person name="Drula E."/>
            <person name="Henrissat B."/>
            <person name="Morin E."/>
            <person name="Kohler A."/>
            <person name="Barry K."/>
            <person name="LaButti K."/>
            <person name="Morin E."/>
            <person name="Salamov A."/>
            <person name="Lipzen A."/>
            <person name="Mereny Z."/>
            <person name="Hegedus B."/>
            <person name="Baldrian P."/>
            <person name="Stursova M."/>
            <person name="Weitz H."/>
            <person name="Taylor A."/>
            <person name="Grigoriev I.V."/>
            <person name="Nagy L.G."/>
            <person name="Martin F."/>
            <person name="Kauserud H."/>
        </authorList>
    </citation>
    <scope>NUCLEOTIDE SEQUENCE</scope>
    <source>
        <strain evidence="3">9284</strain>
    </source>
</reference>
<protein>
    <submittedName>
        <fullName evidence="3">Uncharacterized protein</fullName>
    </submittedName>
</protein>
<accession>A0AAD7B862</accession>
<evidence type="ECO:0000256" key="1">
    <source>
        <dbReference type="SAM" id="MobiDB-lite"/>
    </source>
</evidence>
<dbReference type="EMBL" id="JARKIF010000028">
    <property type="protein sequence ID" value="KAJ7613401.1"/>
    <property type="molecule type" value="Genomic_DNA"/>
</dbReference>
<dbReference type="Proteomes" id="UP001221142">
    <property type="component" value="Unassembled WGS sequence"/>
</dbReference>
<feature type="transmembrane region" description="Helical" evidence="2">
    <location>
        <begin position="157"/>
        <end position="182"/>
    </location>
</feature>
<organism evidence="3 4">
    <name type="scientific">Roridomyces roridus</name>
    <dbReference type="NCBI Taxonomy" id="1738132"/>
    <lineage>
        <taxon>Eukaryota</taxon>
        <taxon>Fungi</taxon>
        <taxon>Dikarya</taxon>
        <taxon>Basidiomycota</taxon>
        <taxon>Agaricomycotina</taxon>
        <taxon>Agaricomycetes</taxon>
        <taxon>Agaricomycetidae</taxon>
        <taxon>Agaricales</taxon>
        <taxon>Marasmiineae</taxon>
        <taxon>Mycenaceae</taxon>
        <taxon>Roridomyces</taxon>
    </lineage>
</organism>
<sequence>MSQNKKTRVSDARPGCDRHSNLPTSWIGTKFGLRQHIDHLSTMPQQPGNIPAPKPCLRQVAGQLGRPVSQSPIIQHANDGADRTSSESSIRGSCHKQSRQSPLSSVIADSIFVGNPSAHRSRASANALFSAGRIWWLARVARKIMGYKTAASKRYRIVCAMILESGALYGIGAGLMAGLMVTGQFNDYVVTSAAITGQLVGIAPTIIAVRVGLSRSAESVDSFIIAAKPPRRPLSSMNFRISTTGPIEPPAAVVYLRPESITGVQKFETV</sequence>
<evidence type="ECO:0000313" key="3">
    <source>
        <dbReference type="EMBL" id="KAJ7613401.1"/>
    </source>
</evidence>
<feature type="region of interest" description="Disordered" evidence="1">
    <location>
        <begin position="1"/>
        <end position="23"/>
    </location>
</feature>
<proteinExistence type="predicted"/>
<feature type="compositionally biased region" description="Basic and acidic residues" evidence="1">
    <location>
        <begin position="8"/>
        <end position="20"/>
    </location>
</feature>
<keyword evidence="2" id="KW-0812">Transmembrane</keyword>
<keyword evidence="4" id="KW-1185">Reference proteome</keyword>
<name>A0AAD7B862_9AGAR</name>
<gene>
    <name evidence="3" type="ORF">FB45DRAFT_1111865</name>
</gene>
<feature type="region of interest" description="Disordered" evidence="1">
    <location>
        <begin position="72"/>
        <end position="102"/>
    </location>
</feature>
<dbReference type="AlphaFoldDB" id="A0AAD7B862"/>